<dbReference type="InterPro" id="IPR037185">
    <property type="entry name" value="EmrE-like"/>
</dbReference>
<evidence type="ECO:0000256" key="3">
    <source>
        <dbReference type="ARBA" id="ARBA00022692"/>
    </source>
</evidence>
<dbReference type="SUPFAM" id="SSF103481">
    <property type="entry name" value="Multidrug resistance efflux transporter EmrE"/>
    <property type="match status" value="2"/>
</dbReference>
<dbReference type="EMBL" id="VIGC01000035">
    <property type="protein sequence ID" value="TQE93676.1"/>
    <property type="molecule type" value="Genomic_DNA"/>
</dbReference>
<dbReference type="RefSeq" id="WP_141612006.1">
    <property type="nucleotide sequence ID" value="NZ_VIGC02000035.1"/>
</dbReference>
<protein>
    <submittedName>
        <fullName evidence="8">DMT family transporter</fullName>
    </submittedName>
</protein>
<keyword evidence="5 6" id="KW-0472">Membrane</keyword>
<dbReference type="InterPro" id="IPR050638">
    <property type="entry name" value="AA-Vitamin_Transporters"/>
</dbReference>
<organism evidence="8 9">
    <name type="scientific">Litorilinea aerophila</name>
    <dbReference type="NCBI Taxonomy" id="1204385"/>
    <lineage>
        <taxon>Bacteria</taxon>
        <taxon>Bacillati</taxon>
        <taxon>Chloroflexota</taxon>
        <taxon>Caldilineae</taxon>
        <taxon>Caldilineales</taxon>
        <taxon>Caldilineaceae</taxon>
        <taxon>Litorilinea</taxon>
    </lineage>
</organism>
<dbReference type="OrthoDB" id="597549at2"/>
<evidence type="ECO:0000256" key="2">
    <source>
        <dbReference type="ARBA" id="ARBA00007362"/>
    </source>
</evidence>
<evidence type="ECO:0000313" key="9">
    <source>
        <dbReference type="Proteomes" id="UP000317371"/>
    </source>
</evidence>
<feature type="transmembrane region" description="Helical" evidence="6">
    <location>
        <begin position="44"/>
        <end position="64"/>
    </location>
</feature>
<gene>
    <name evidence="8" type="ORF">FKZ61_20355</name>
</gene>
<dbReference type="Pfam" id="PF00892">
    <property type="entry name" value="EamA"/>
    <property type="match status" value="2"/>
</dbReference>
<dbReference type="Proteomes" id="UP000317371">
    <property type="component" value="Unassembled WGS sequence"/>
</dbReference>
<keyword evidence="4 6" id="KW-1133">Transmembrane helix</keyword>
<dbReference type="PANTHER" id="PTHR32322">
    <property type="entry name" value="INNER MEMBRANE TRANSPORTER"/>
    <property type="match status" value="1"/>
</dbReference>
<evidence type="ECO:0000256" key="6">
    <source>
        <dbReference type="SAM" id="Phobius"/>
    </source>
</evidence>
<keyword evidence="9" id="KW-1185">Reference proteome</keyword>
<comment type="caution">
    <text evidence="8">The sequence shown here is derived from an EMBL/GenBank/DDBJ whole genome shotgun (WGS) entry which is preliminary data.</text>
</comment>
<sequence>MQKSQLAAHAAPNGQAISLLALLLLVDSLHFVFARALLPYFAPTLSSLFVMGVGALEVGLYAAHRRQLRWSSLGQHWGFFVAIGFLIAASTVLTYTAVRYIDAGTASMLGKMSTLFSLGFGLLWLRERLNAVQMGGALLAVAGVFLITFQPGSYFQLGSLVVVASTFMYALHTAIVKRYGGHIDFLNFFFFRLLATTAFLLLFAVAMGDFTWPASPAAWPLLLLAGTVDVAISRSLYYLALRRLTMSIHAIVLTVSPVATVLWSLLLFGTFPGPRELLGGLAVLAGVLLATLYRSRSGQA</sequence>
<feature type="transmembrane region" description="Helical" evidence="6">
    <location>
        <begin position="76"/>
        <end position="98"/>
    </location>
</feature>
<name>A0A540VA74_9CHLR</name>
<feature type="transmembrane region" description="Helical" evidence="6">
    <location>
        <begin position="155"/>
        <end position="176"/>
    </location>
</feature>
<feature type="transmembrane region" description="Helical" evidence="6">
    <location>
        <begin position="188"/>
        <end position="207"/>
    </location>
</feature>
<evidence type="ECO:0000256" key="1">
    <source>
        <dbReference type="ARBA" id="ARBA00004141"/>
    </source>
</evidence>
<reference evidence="8 9" key="1">
    <citation type="submission" date="2019-06" db="EMBL/GenBank/DDBJ databases">
        <title>Genome sequence of Litorilinea aerophila BAA-2444.</title>
        <authorList>
            <person name="Maclea K.S."/>
            <person name="Maurais E.G."/>
            <person name="Iannazzi L.C."/>
        </authorList>
    </citation>
    <scope>NUCLEOTIDE SEQUENCE [LARGE SCALE GENOMIC DNA]</scope>
    <source>
        <strain evidence="8 9">ATCC BAA-2444</strain>
    </source>
</reference>
<dbReference type="InParanoid" id="A0A540VA74"/>
<feature type="transmembrane region" description="Helical" evidence="6">
    <location>
        <begin position="251"/>
        <end position="271"/>
    </location>
</feature>
<accession>A0A540VA74</accession>
<dbReference type="AlphaFoldDB" id="A0A540VA74"/>
<feature type="transmembrane region" description="Helical" evidence="6">
    <location>
        <begin position="104"/>
        <end position="125"/>
    </location>
</feature>
<feature type="transmembrane region" description="Helical" evidence="6">
    <location>
        <begin position="219"/>
        <end position="239"/>
    </location>
</feature>
<comment type="similarity">
    <text evidence="2">Belongs to the EamA transporter family.</text>
</comment>
<feature type="domain" description="EamA" evidence="7">
    <location>
        <begin position="157"/>
        <end position="291"/>
    </location>
</feature>
<evidence type="ECO:0000256" key="5">
    <source>
        <dbReference type="ARBA" id="ARBA00023136"/>
    </source>
</evidence>
<evidence type="ECO:0000259" key="7">
    <source>
        <dbReference type="Pfam" id="PF00892"/>
    </source>
</evidence>
<keyword evidence="3 6" id="KW-0812">Transmembrane</keyword>
<dbReference type="Gene3D" id="1.10.3730.20">
    <property type="match status" value="1"/>
</dbReference>
<feature type="domain" description="EamA" evidence="7">
    <location>
        <begin position="17"/>
        <end position="148"/>
    </location>
</feature>
<dbReference type="InterPro" id="IPR000620">
    <property type="entry name" value="EamA_dom"/>
</dbReference>
<proteinExistence type="inferred from homology"/>
<feature type="transmembrane region" description="Helical" evidence="6">
    <location>
        <begin position="277"/>
        <end position="293"/>
    </location>
</feature>
<dbReference type="GO" id="GO:0016020">
    <property type="term" value="C:membrane"/>
    <property type="evidence" value="ECO:0007669"/>
    <property type="project" value="UniProtKB-SubCell"/>
</dbReference>
<evidence type="ECO:0000256" key="4">
    <source>
        <dbReference type="ARBA" id="ARBA00022989"/>
    </source>
</evidence>
<feature type="transmembrane region" description="Helical" evidence="6">
    <location>
        <begin position="132"/>
        <end position="149"/>
    </location>
</feature>
<comment type="subcellular location">
    <subcellularLocation>
        <location evidence="1">Membrane</location>
        <topology evidence="1">Multi-pass membrane protein</topology>
    </subcellularLocation>
</comment>
<evidence type="ECO:0000313" key="8">
    <source>
        <dbReference type="EMBL" id="TQE93676.1"/>
    </source>
</evidence>
<dbReference type="PANTHER" id="PTHR32322:SF2">
    <property type="entry name" value="EAMA DOMAIN-CONTAINING PROTEIN"/>
    <property type="match status" value="1"/>
</dbReference>